<evidence type="ECO:0000313" key="3">
    <source>
        <dbReference type="Proteomes" id="UP001605036"/>
    </source>
</evidence>
<proteinExistence type="predicted"/>
<evidence type="ECO:0000256" key="1">
    <source>
        <dbReference type="SAM" id="MobiDB-lite"/>
    </source>
</evidence>
<gene>
    <name evidence="2" type="ORF">R1flu_001162</name>
</gene>
<accession>A0ABD1Y5P7</accession>
<name>A0ABD1Y5P7_9MARC</name>
<protein>
    <submittedName>
        <fullName evidence="2">Uncharacterized protein</fullName>
    </submittedName>
</protein>
<dbReference type="AlphaFoldDB" id="A0ABD1Y5P7"/>
<comment type="caution">
    <text evidence="2">The sequence shown here is derived from an EMBL/GenBank/DDBJ whole genome shotgun (WGS) entry which is preliminary data.</text>
</comment>
<feature type="region of interest" description="Disordered" evidence="1">
    <location>
        <begin position="62"/>
        <end position="96"/>
    </location>
</feature>
<feature type="compositionally biased region" description="Acidic residues" evidence="1">
    <location>
        <begin position="64"/>
        <end position="77"/>
    </location>
</feature>
<organism evidence="2 3">
    <name type="scientific">Riccia fluitans</name>
    <dbReference type="NCBI Taxonomy" id="41844"/>
    <lineage>
        <taxon>Eukaryota</taxon>
        <taxon>Viridiplantae</taxon>
        <taxon>Streptophyta</taxon>
        <taxon>Embryophyta</taxon>
        <taxon>Marchantiophyta</taxon>
        <taxon>Marchantiopsida</taxon>
        <taxon>Marchantiidae</taxon>
        <taxon>Marchantiales</taxon>
        <taxon>Ricciaceae</taxon>
        <taxon>Riccia</taxon>
    </lineage>
</organism>
<dbReference type="EMBL" id="JBHFFA010000006">
    <property type="protein sequence ID" value="KAL2620957.1"/>
    <property type="molecule type" value="Genomic_DNA"/>
</dbReference>
<reference evidence="2 3" key="1">
    <citation type="submission" date="2024-09" db="EMBL/GenBank/DDBJ databases">
        <title>Chromosome-scale assembly of Riccia fluitans.</title>
        <authorList>
            <person name="Paukszto L."/>
            <person name="Sawicki J."/>
            <person name="Karawczyk K."/>
            <person name="Piernik-Szablinska J."/>
            <person name="Szczecinska M."/>
            <person name="Mazdziarz M."/>
        </authorList>
    </citation>
    <scope>NUCLEOTIDE SEQUENCE [LARGE SCALE GENOMIC DNA]</scope>
    <source>
        <strain evidence="2">Rf_01</strain>
        <tissue evidence="2">Aerial parts of the thallus</tissue>
    </source>
</reference>
<evidence type="ECO:0000313" key="2">
    <source>
        <dbReference type="EMBL" id="KAL2620957.1"/>
    </source>
</evidence>
<keyword evidence="3" id="KW-1185">Reference proteome</keyword>
<dbReference type="Proteomes" id="UP001605036">
    <property type="component" value="Unassembled WGS sequence"/>
</dbReference>
<feature type="compositionally biased region" description="Basic and acidic residues" evidence="1">
    <location>
        <begin position="86"/>
        <end position="96"/>
    </location>
</feature>
<sequence length="96" mass="10316">MILLKVQLLEVTVTRFKSIGLSPGSESSLDLCTHALPPVFGQGGIGLEYAYLTTKKHEQVIEPSTEDYSEVSAEDDLAVAPAEDAPPLKDSEIAQD</sequence>